<dbReference type="CDD" id="cd22191">
    <property type="entry name" value="DPBB_RlpA_EXP_N-like"/>
    <property type="match status" value="2"/>
</dbReference>
<comment type="caution">
    <text evidence="3">The sequence shown here is derived from an EMBL/GenBank/DDBJ whole genome shotgun (WGS) entry which is preliminary data.</text>
</comment>
<keyword evidence="1" id="KW-0732">Signal</keyword>
<dbReference type="InterPro" id="IPR036908">
    <property type="entry name" value="RlpA-like_sf"/>
</dbReference>
<dbReference type="Proteomes" id="UP000696485">
    <property type="component" value="Unassembled WGS sequence"/>
</dbReference>
<reference evidence="3" key="1">
    <citation type="journal article" date="2020" name="Fungal Divers.">
        <title>Resolving the Mortierellaceae phylogeny through synthesis of multi-gene phylogenetics and phylogenomics.</title>
        <authorList>
            <person name="Vandepol N."/>
            <person name="Liber J."/>
            <person name="Desiro A."/>
            <person name="Na H."/>
            <person name="Kennedy M."/>
            <person name="Barry K."/>
            <person name="Grigoriev I.V."/>
            <person name="Miller A.N."/>
            <person name="O'Donnell K."/>
            <person name="Stajich J.E."/>
            <person name="Bonito G."/>
        </authorList>
    </citation>
    <scope>NUCLEOTIDE SEQUENCE</scope>
    <source>
        <strain evidence="3">NVP1</strain>
    </source>
</reference>
<dbReference type="AlphaFoldDB" id="A0A9P5SKD4"/>
<feature type="compositionally biased region" description="Low complexity" evidence="2">
    <location>
        <begin position="163"/>
        <end position="192"/>
    </location>
</feature>
<name>A0A9P5SKD4_9FUNG</name>
<proteinExistence type="predicted"/>
<dbReference type="SUPFAM" id="SSF50685">
    <property type="entry name" value="Barwin-like endoglucanases"/>
    <property type="match status" value="1"/>
</dbReference>
<dbReference type="EMBL" id="JAAAUY010000329">
    <property type="protein sequence ID" value="KAF9331336.1"/>
    <property type="molecule type" value="Genomic_DNA"/>
</dbReference>
<dbReference type="PANTHER" id="PTHR31836:SF28">
    <property type="entry name" value="SRCR DOMAIN-CONTAINING PROTEIN-RELATED"/>
    <property type="match status" value="1"/>
</dbReference>
<accession>A0A9P5SKD4</accession>
<evidence type="ECO:0000256" key="1">
    <source>
        <dbReference type="ARBA" id="ARBA00022729"/>
    </source>
</evidence>
<protein>
    <submittedName>
        <fullName evidence="3">Uncharacterized protein</fullName>
    </submittedName>
</protein>
<dbReference type="PANTHER" id="PTHR31836">
    <property type="match status" value="1"/>
</dbReference>
<sequence length="303" mass="32955">MLVTSTFFHHHPASYSPSQLRNDAPLLSRLLDRITPRGYVCLRRYSSLIGTEHSGRGFLRESVNGACSDLEFASGLPVVAVSAKLAGSEEACGLFAKVNLRDSPDTHNIFQVTDICEGCEKDSLGLTSQAIHQFTNSDSLEIDWEFVSADDVEGQSDDNEPVKTTTSAKPTKTTTSAKPTKTTTSSSKPTSKPSHDDNDDSEDDHSTSNFKTHCGRGTWFSDTRGSCGENFFQNDMITALNEHDMRAQWGSGSKCGQNIRVSVKGYPGKSVLSTPAPTDTATAVLLTCRRPPSKNLLPWARES</sequence>
<feature type="region of interest" description="Disordered" evidence="2">
    <location>
        <begin position="151"/>
        <end position="208"/>
    </location>
</feature>
<gene>
    <name evidence="3" type="ORF">BG006_005782</name>
</gene>
<keyword evidence="4" id="KW-1185">Reference proteome</keyword>
<evidence type="ECO:0000313" key="3">
    <source>
        <dbReference type="EMBL" id="KAF9331336.1"/>
    </source>
</evidence>
<organism evidence="3 4">
    <name type="scientific">Podila minutissima</name>
    <dbReference type="NCBI Taxonomy" id="64525"/>
    <lineage>
        <taxon>Eukaryota</taxon>
        <taxon>Fungi</taxon>
        <taxon>Fungi incertae sedis</taxon>
        <taxon>Mucoromycota</taxon>
        <taxon>Mortierellomycotina</taxon>
        <taxon>Mortierellomycetes</taxon>
        <taxon>Mortierellales</taxon>
        <taxon>Mortierellaceae</taxon>
        <taxon>Podila</taxon>
    </lineage>
</organism>
<dbReference type="Gene3D" id="2.40.40.10">
    <property type="entry name" value="RlpA-like domain"/>
    <property type="match status" value="2"/>
</dbReference>
<evidence type="ECO:0000256" key="2">
    <source>
        <dbReference type="SAM" id="MobiDB-lite"/>
    </source>
</evidence>
<dbReference type="InterPro" id="IPR051477">
    <property type="entry name" value="Expansin_CellWall"/>
</dbReference>
<evidence type="ECO:0000313" key="4">
    <source>
        <dbReference type="Proteomes" id="UP000696485"/>
    </source>
</evidence>